<dbReference type="Gene3D" id="1.25.40.10">
    <property type="entry name" value="Tetratricopeptide repeat domain"/>
    <property type="match status" value="1"/>
</dbReference>
<dbReference type="InterPro" id="IPR011990">
    <property type="entry name" value="TPR-like_helical_dom_sf"/>
</dbReference>
<protein>
    <recommendedName>
        <fullName evidence="2">Peptidase C14 caspase domain-containing protein</fullName>
    </recommendedName>
</protein>
<evidence type="ECO:0000259" key="2">
    <source>
        <dbReference type="Pfam" id="PF00656"/>
    </source>
</evidence>
<dbReference type="SUPFAM" id="SSF52129">
    <property type="entry name" value="Caspase-like"/>
    <property type="match status" value="1"/>
</dbReference>
<proteinExistence type="predicted"/>
<dbReference type="GO" id="GO:0004197">
    <property type="term" value="F:cysteine-type endopeptidase activity"/>
    <property type="evidence" value="ECO:0007669"/>
    <property type="project" value="InterPro"/>
</dbReference>
<feature type="compositionally biased region" description="Gly residues" evidence="1">
    <location>
        <begin position="797"/>
        <end position="812"/>
    </location>
</feature>
<feature type="compositionally biased region" description="Basic and acidic residues" evidence="1">
    <location>
        <begin position="603"/>
        <end position="620"/>
    </location>
</feature>
<dbReference type="Gene3D" id="3.40.50.1460">
    <property type="match status" value="1"/>
</dbReference>
<dbReference type="GO" id="GO:0006508">
    <property type="term" value="P:proteolysis"/>
    <property type="evidence" value="ECO:0007669"/>
    <property type="project" value="InterPro"/>
</dbReference>
<sequence>MRFIRTLAITACALLALAAARGAQAEERRLALVIGEAAYPAMPIATAANDAGLVAQTLQAAGFDVTGARDLEETALKEAFRDFIDKVNTAGKDVVAFVYVSGYGVQLEGENYIVPVDAKIARDSDIPLRTLRVSDYLKPLSASGAKLTIVALDAARANPFKLAGQPIAGGLALYEPGGATLLAFNAAPGTIAPEATKDYGPYAHALAEMMRDGGRPLMEVFENTRLRVSEMTKGAQIPWNSQRVETDFVFFQREAGAPLRKEDVARLSQPISALGPDDGFSAALRRDTLQGYQDYVATYPASPYAKRARAMAAARREAMTWRRSRTMDTADAYWSYLRRYPKGPHAWDARRRLAELRYELEPPAEFAMVDYGYPPPPPDELVFVDQPVVYFADPVWDFPPPPPPPIYFLPPPPPDFIVLPPPVVFAMPYALPAPPYVPIPVWQAPPRYVAPPPNNFIFTNMHSAVVVNPVENQVIVRNRTGGVVSTEALTAAGAGAAAVGVGAALPNFIAKRNRELAPAGMAPAGMATPPGGAVGPGGERPAGLHPAGGNEQAPPMGAGGPPAGLSKDHALPTGPAGHETPPGGPRHGPPDTNATAPDGGAPGRERRDHRLPAGLTDDHALPSSSGATSGEAVGRRGGRDLPGGARERPVGGADHALPTPAGGGTTSADDRSDRRKSGRGAADHALPTPSGGEPTPADDRSGRRMSGRGGAGHAPPTLGGGEAPAVDDRPDRRMSPNGRTGRPDRTQPGLPIGGDRPARLTPPGAETGGPPNALDGDGREPRNGRRAYPQGLDMDGGFSGPPGGRMRGGDPMGGEMRAPARMRPPPIDAPDMREGPAGMGSPLRGMRHDAMPPRPEPMSEPQYQGGGYRGGPPPQMREMGQPAMRAPAMERPQPPPGMAPGRPAYPEPAAQPRQRDEGSRHHDGDGGGPPGFGGMR</sequence>
<reference evidence="3" key="1">
    <citation type="submission" date="2023-07" db="EMBL/GenBank/DDBJ databases">
        <authorList>
            <person name="Pelsma A.J. K."/>
        </authorList>
    </citation>
    <scope>NUCLEOTIDE SEQUENCE</scope>
</reference>
<name>A0AA48LZ96_9ZZZZ</name>
<feature type="compositionally biased region" description="Gly residues" evidence="1">
    <location>
        <begin position="707"/>
        <end position="722"/>
    </location>
</feature>
<feature type="domain" description="Peptidase C14 caspase" evidence="2">
    <location>
        <begin position="28"/>
        <end position="248"/>
    </location>
</feature>
<dbReference type="AlphaFoldDB" id="A0AA48LZ96"/>
<feature type="compositionally biased region" description="Basic and acidic residues" evidence="1">
    <location>
        <begin position="913"/>
        <end position="925"/>
    </location>
</feature>
<feature type="compositionally biased region" description="Low complexity" evidence="1">
    <location>
        <begin position="520"/>
        <end position="531"/>
    </location>
</feature>
<organism evidence="3">
    <name type="scientific">freshwater sediment metagenome</name>
    <dbReference type="NCBI Taxonomy" id="556182"/>
    <lineage>
        <taxon>unclassified sequences</taxon>
        <taxon>metagenomes</taxon>
        <taxon>ecological metagenomes</taxon>
    </lineage>
</organism>
<dbReference type="EMBL" id="OY288114">
    <property type="protein sequence ID" value="CAJ0866966.1"/>
    <property type="molecule type" value="Genomic_DNA"/>
</dbReference>
<feature type="compositionally biased region" description="Pro residues" evidence="1">
    <location>
        <begin position="892"/>
        <end position="906"/>
    </location>
</feature>
<feature type="region of interest" description="Disordered" evidence="1">
    <location>
        <begin position="520"/>
        <end position="936"/>
    </location>
</feature>
<gene>
    <name evidence="3" type="ORF">AMST5_01909</name>
</gene>
<dbReference type="Pfam" id="PF00656">
    <property type="entry name" value="Peptidase_C14"/>
    <property type="match status" value="1"/>
</dbReference>
<accession>A0AA48LZ96</accession>
<evidence type="ECO:0000313" key="3">
    <source>
        <dbReference type="EMBL" id="CAJ0866966.1"/>
    </source>
</evidence>
<dbReference type="PANTHER" id="PTHR22576:SF37">
    <property type="entry name" value="MUCOSA-ASSOCIATED LYMPHOID TISSUE LYMPHOMA TRANSLOCATION PROTEIN 1"/>
    <property type="match status" value="1"/>
</dbReference>
<evidence type="ECO:0000256" key="1">
    <source>
        <dbReference type="SAM" id="MobiDB-lite"/>
    </source>
</evidence>
<feature type="compositionally biased region" description="Gly residues" evidence="1">
    <location>
        <begin position="926"/>
        <end position="936"/>
    </location>
</feature>
<dbReference type="InterPro" id="IPR029030">
    <property type="entry name" value="Caspase-like_dom_sf"/>
</dbReference>
<feature type="compositionally biased region" description="Basic and acidic residues" evidence="1">
    <location>
        <begin position="633"/>
        <end position="649"/>
    </location>
</feature>
<dbReference type="PANTHER" id="PTHR22576">
    <property type="entry name" value="MUCOSA ASSOCIATED LYMPHOID TISSUE LYMPHOMA TRANSLOCATION PROTEIN 1/PARACASPASE"/>
    <property type="match status" value="1"/>
</dbReference>
<dbReference type="InterPro" id="IPR052039">
    <property type="entry name" value="Caspase-related_regulators"/>
</dbReference>
<dbReference type="InterPro" id="IPR011600">
    <property type="entry name" value="Pept_C14_caspase"/>
</dbReference>